<accession>A0A5E8BXI9</accession>
<dbReference type="GO" id="GO:0004674">
    <property type="term" value="F:protein serine/threonine kinase activity"/>
    <property type="evidence" value="ECO:0007669"/>
    <property type="project" value="UniProtKB-EC"/>
</dbReference>
<evidence type="ECO:0000256" key="4">
    <source>
        <dbReference type="SAM" id="Coils"/>
    </source>
</evidence>
<dbReference type="GO" id="GO:0031032">
    <property type="term" value="P:actomyosin structure organization"/>
    <property type="evidence" value="ECO:0007669"/>
    <property type="project" value="TreeGrafter"/>
</dbReference>
<feature type="compositionally biased region" description="Low complexity" evidence="5">
    <location>
        <begin position="154"/>
        <end position="170"/>
    </location>
</feature>
<dbReference type="GeneID" id="43583818"/>
<evidence type="ECO:0000259" key="6">
    <source>
        <dbReference type="PROSITE" id="PS50245"/>
    </source>
</evidence>
<feature type="compositionally biased region" description="Polar residues" evidence="5">
    <location>
        <begin position="120"/>
        <end position="146"/>
    </location>
</feature>
<dbReference type="RefSeq" id="XP_031855609.1">
    <property type="nucleotide sequence ID" value="XM_031999718.1"/>
</dbReference>
<dbReference type="InterPro" id="IPR050839">
    <property type="entry name" value="Rho-assoc_Ser/Thr_Kinase"/>
</dbReference>
<evidence type="ECO:0000313" key="7">
    <source>
        <dbReference type="EMBL" id="VVT56359.1"/>
    </source>
</evidence>
<feature type="compositionally biased region" description="Polar residues" evidence="5">
    <location>
        <begin position="762"/>
        <end position="774"/>
    </location>
</feature>
<comment type="catalytic activity">
    <reaction evidence="2">
        <text>L-threonyl-[protein] + ATP = O-phospho-L-threonyl-[protein] + ADP + H(+)</text>
        <dbReference type="Rhea" id="RHEA:46608"/>
        <dbReference type="Rhea" id="RHEA-COMP:11060"/>
        <dbReference type="Rhea" id="RHEA-COMP:11605"/>
        <dbReference type="ChEBI" id="CHEBI:15378"/>
        <dbReference type="ChEBI" id="CHEBI:30013"/>
        <dbReference type="ChEBI" id="CHEBI:30616"/>
        <dbReference type="ChEBI" id="CHEBI:61977"/>
        <dbReference type="ChEBI" id="CHEBI:456216"/>
        <dbReference type="EC" id="2.7.11.1"/>
    </reaction>
</comment>
<feature type="compositionally biased region" description="Polar residues" evidence="5">
    <location>
        <begin position="226"/>
        <end position="238"/>
    </location>
</feature>
<evidence type="ECO:0000256" key="2">
    <source>
        <dbReference type="ARBA" id="ARBA00047899"/>
    </source>
</evidence>
<name>A0A5E8BXI9_9ASCO</name>
<dbReference type="Proteomes" id="UP000398389">
    <property type="component" value="Unassembled WGS sequence"/>
</dbReference>
<sequence length="819" mass="87913">MDLPKTPRAGAAYGLAAIAIGDRVTLPEGQVAVLKYVGPIDGKTGEFAGVELVDEYASMGRHNGDHAGRQYFSTETPMSGLFISYPKLIRSNSAATAATARKSYIGRRSSFTPTGGGLPNRSTNSTRSTGRPSSVLSTGSNGSGSVPSFPLPTPTASSSSSSQAPNRLRSPQAGSTQLRASTPTFKRPPSSVAPMKLDQAFPSISADKRFSSSSSDFGDNNNSPSHAGTPSTPLTFNSDYFDGESHHNHHHSSSIDDTSSINSGSLREPQGNTSAAIANAVAHAVSTVQAEAQREIFELRKQIQERDAQLQQQSEELQELEKTVLEVEQNMSNVDTKSLGSSAISVEIEQLKQVHHSELEAALEERDRKFSHMKAQFDEKRNEFRKTIDALQVDLQESNSVYVHEIQTLQSKLAEAEKVTERVNELEQLIQDLEVSANSAAAAPAAAATSTNIDEQRDAKAQFKKLADAENKLLENEGRLSDLMAQLEDARSKIAILEAAAASVTASTPASPISSSRRTSFIPNNNEAHQKQVDELKKQIEELKRTVEDLTDDKEIMGHRLEQAQLEKEIAENEAGIFKQELQKERKGRLKAEQEMSELLKKLAKAEMDMTKLEEMLEEKIFQQTEAENARQAAALSSSSLSSSSPSANKVSPVKIAINRSSPKKSTSSVSSSPSSPATPTLDALLDELPQQSPTSAAASAASAVSLASMKIPSSMAPLAPAHTSPPPSIPLPPAGSGARKESMGVSPNTATLGNVPDLSVATPTKPGNNGFDSGATTIKQIDLADGRDKWCGLCERDGHDSLNCPFEKDFNDDDEFEF</sequence>
<feature type="region of interest" description="Disordered" evidence="5">
    <location>
        <begin position="638"/>
        <end position="682"/>
    </location>
</feature>
<evidence type="ECO:0000256" key="1">
    <source>
        <dbReference type="ARBA" id="ARBA00022553"/>
    </source>
</evidence>
<feature type="compositionally biased region" description="Low complexity" evidence="5">
    <location>
        <begin position="255"/>
        <end position="265"/>
    </location>
</feature>
<feature type="compositionally biased region" description="Pro residues" evidence="5">
    <location>
        <begin position="724"/>
        <end position="734"/>
    </location>
</feature>
<feature type="coiled-coil region" evidence="4">
    <location>
        <begin position="526"/>
        <end position="633"/>
    </location>
</feature>
<protein>
    <recommendedName>
        <fullName evidence="6">CAP-Gly domain-containing protein</fullName>
    </recommendedName>
</protein>
<keyword evidence="8" id="KW-1185">Reference proteome</keyword>
<dbReference type="OrthoDB" id="4097122at2759"/>
<dbReference type="SMART" id="SM01052">
    <property type="entry name" value="CAP_GLY"/>
    <property type="match status" value="1"/>
</dbReference>
<feature type="compositionally biased region" description="Low complexity" evidence="5">
    <location>
        <begin position="211"/>
        <end position="225"/>
    </location>
</feature>
<gene>
    <name evidence="7" type="ORF">SAPINGB_P005003</name>
</gene>
<feature type="compositionally biased region" description="Low complexity" evidence="5">
    <location>
        <begin position="664"/>
        <end position="681"/>
    </location>
</feature>
<feature type="compositionally biased region" description="Polar residues" evidence="5">
    <location>
        <begin position="172"/>
        <end position="184"/>
    </location>
</feature>
<evidence type="ECO:0000256" key="3">
    <source>
        <dbReference type="ARBA" id="ARBA00048679"/>
    </source>
</evidence>
<dbReference type="PANTHER" id="PTHR22988:SF71">
    <property type="entry name" value="CITRON RHO-INTERACTING KINASE"/>
    <property type="match status" value="1"/>
</dbReference>
<keyword evidence="4" id="KW-0175">Coiled coil</keyword>
<feature type="coiled-coil region" evidence="4">
    <location>
        <begin position="406"/>
        <end position="500"/>
    </location>
</feature>
<dbReference type="AlphaFoldDB" id="A0A5E8BXI9"/>
<dbReference type="GO" id="GO:0005737">
    <property type="term" value="C:cytoplasm"/>
    <property type="evidence" value="ECO:0007669"/>
    <property type="project" value="TreeGrafter"/>
</dbReference>
<dbReference type="InterPro" id="IPR036859">
    <property type="entry name" value="CAP-Gly_dom_sf"/>
</dbReference>
<feature type="compositionally biased region" description="Low complexity" evidence="5">
    <location>
        <begin position="638"/>
        <end position="648"/>
    </location>
</feature>
<dbReference type="GO" id="GO:0005856">
    <property type="term" value="C:cytoskeleton"/>
    <property type="evidence" value="ECO:0007669"/>
    <property type="project" value="TreeGrafter"/>
</dbReference>
<dbReference type="Pfam" id="PF01302">
    <property type="entry name" value="CAP_GLY"/>
    <property type="match status" value="1"/>
</dbReference>
<evidence type="ECO:0000313" key="8">
    <source>
        <dbReference type="Proteomes" id="UP000398389"/>
    </source>
</evidence>
<proteinExistence type="predicted"/>
<dbReference type="Gene3D" id="2.30.30.190">
    <property type="entry name" value="CAP Gly-rich-like domain"/>
    <property type="match status" value="1"/>
</dbReference>
<feature type="region of interest" description="Disordered" evidence="5">
    <location>
        <begin position="717"/>
        <end position="774"/>
    </location>
</feature>
<dbReference type="EMBL" id="CABVLU010000004">
    <property type="protein sequence ID" value="VVT56359.1"/>
    <property type="molecule type" value="Genomic_DNA"/>
</dbReference>
<dbReference type="PANTHER" id="PTHR22988">
    <property type="entry name" value="MYOTONIC DYSTROPHY S/T KINASE-RELATED"/>
    <property type="match status" value="1"/>
</dbReference>
<organism evidence="7 8">
    <name type="scientific">Magnusiomyces paraingens</name>
    <dbReference type="NCBI Taxonomy" id="2606893"/>
    <lineage>
        <taxon>Eukaryota</taxon>
        <taxon>Fungi</taxon>
        <taxon>Dikarya</taxon>
        <taxon>Ascomycota</taxon>
        <taxon>Saccharomycotina</taxon>
        <taxon>Dipodascomycetes</taxon>
        <taxon>Dipodascales</taxon>
        <taxon>Dipodascaceae</taxon>
        <taxon>Magnusiomyces</taxon>
    </lineage>
</organism>
<feature type="domain" description="CAP-Gly" evidence="6">
    <location>
        <begin position="38"/>
        <end position="84"/>
    </location>
</feature>
<feature type="coiled-coil region" evidence="4">
    <location>
        <begin position="289"/>
        <end position="337"/>
    </location>
</feature>
<keyword evidence="1" id="KW-0597">Phosphoprotein</keyword>
<feature type="region of interest" description="Disordered" evidence="5">
    <location>
        <begin position="106"/>
        <end position="272"/>
    </location>
</feature>
<reference evidence="7 8" key="1">
    <citation type="submission" date="2019-09" db="EMBL/GenBank/DDBJ databases">
        <authorList>
            <person name="Brejova B."/>
        </authorList>
    </citation>
    <scope>NUCLEOTIDE SEQUENCE [LARGE SCALE GENOMIC DNA]</scope>
</reference>
<dbReference type="InterPro" id="IPR000938">
    <property type="entry name" value="CAP-Gly_domain"/>
</dbReference>
<comment type="catalytic activity">
    <reaction evidence="3">
        <text>L-seryl-[protein] + ATP = O-phospho-L-seryl-[protein] + ADP + H(+)</text>
        <dbReference type="Rhea" id="RHEA:17989"/>
        <dbReference type="Rhea" id="RHEA-COMP:9863"/>
        <dbReference type="Rhea" id="RHEA-COMP:11604"/>
        <dbReference type="ChEBI" id="CHEBI:15378"/>
        <dbReference type="ChEBI" id="CHEBI:29999"/>
        <dbReference type="ChEBI" id="CHEBI:30616"/>
        <dbReference type="ChEBI" id="CHEBI:83421"/>
        <dbReference type="ChEBI" id="CHEBI:456216"/>
        <dbReference type="EC" id="2.7.11.1"/>
    </reaction>
</comment>
<dbReference type="SUPFAM" id="SSF74924">
    <property type="entry name" value="Cap-Gly domain"/>
    <property type="match status" value="1"/>
</dbReference>
<evidence type="ECO:0000256" key="5">
    <source>
        <dbReference type="SAM" id="MobiDB-lite"/>
    </source>
</evidence>
<dbReference type="PROSITE" id="PS50245">
    <property type="entry name" value="CAP_GLY_2"/>
    <property type="match status" value="1"/>
</dbReference>